<keyword evidence="9" id="KW-0645">Protease</keyword>
<feature type="transmembrane region" description="Helical" evidence="7">
    <location>
        <begin position="108"/>
        <end position="126"/>
    </location>
</feature>
<evidence type="ECO:0000256" key="6">
    <source>
        <dbReference type="ARBA" id="ARBA00023136"/>
    </source>
</evidence>
<dbReference type="RefSeq" id="WP_091640179.1">
    <property type="nucleotide sequence ID" value="NZ_FOEG01000001.1"/>
</dbReference>
<dbReference type="PANTHER" id="PTHR43066:SF26">
    <property type="entry name" value="RHOMBOID PROTEASE GLPG"/>
    <property type="match status" value="1"/>
</dbReference>
<accession>A0A1H8QX72</accession>
<feature type="transmembrane region" description="Helical" evidence="7">
    <location>
        <begin position="132"/>
        <end position="151"/>
    </location>
</feature>
<sequence length="231" mass="25105">MIPVADDNPTRIAPVVTWALLAACIGVFFWQIGLDQRDHVSVLHGYGFIPAVFFDHAQLPPSLEAVPVWVTPLSSMFLHGGWMHLISNMLYLWVFANNVEDAMGHGRFIIFYALCGILAALAQGLAAPESQIPMIGASGAISGVLGAYLMLHPFSRITVIIPLGIIFYPVRLPAGIVLVAWFGLQLLSSATADPNEPGVAFLAHIGGFVAGMLLIPLFKFRRVRLFRGRTT</sequence>
<protein>
    <submittedName>
        <fullName evidence="9">Membrane associated serine protease, rhomboid family</fullName>
    </submittedName>
</protein>
<organism evidence="9 10">
    <name type="scientific">Aquisalimonas asiatica</name>
    <dbReference type="NCBI Taxonomy" id="406100"/>
    <lineage>
        <taxon>Bacteria</taxon>
        <taxon>Pseudomonadati</taxon>
        <taxon>Pseudomonadota</taxon>
        <taxon>Gammaproteobacteria</taxon>
        <taxon>Chromatiales</taxon>
        <taxon>Ectothiorhodospiraceae</taxon>
        <taxon>Aquisalimonas</taxon>
    </lineage>
</organism>
<keyword evidence="5 7" id="KW-1133">Transmembrane helix</keyword>
<keyword evidence="4 7" id="KW-0812">Transmembrane</keyword>
<evidence type="ECO:0000256" key="7">
    <source>
        <dbReference type="SAM" id="Phobius"/>
    </source>
</evidence>
<dbReference type="GO" id="GO:0006508">
    <property type="term" value="P:proteolysis"/>
    <property type="evidence" value="ECO:0007669"/>
    <property type="project" value="UniProtKB-KW"/>
</dbReference>
<dbReference type="Proteomes" id="UP000199657">
    <property type="component" value="Unassembled WGS sequence"/>
</dbReference>
<dbReference type="InterPro" id="IPR035952">
    <property type="entry name" value="Rhomboid-like_sf"/>
</dbReference>
<dbReference type="PANTHER" id="PTHR43066">
    <property type="entry name" value="RHOMBOID-RELATED PROTEIN"/>
    <property type="match status" value="1"/>
</dbReference>
<keyword evidence="2" id="KW-1003">Cell membrane</keyword>
<dbReference type="AlphaFoldDB" id="A0A1H8QX72"/>
<dbReference type="InterPro" id="IPR022764">
    <property type="entry name" value="Peptidase_S54_rhomboid_dom"/>
</dbReference>
<feature type="transmembrane region" description="Helical" evidence="7">
    <location>
        <begin position="199"/>
        <end position="218"/>
    </location>
</feature>
<evidence type="ECO:0000256" key="1">
    <source>
        <dbReference type="ARBA" id="ARBA00004141"/>
    </source>
</evidence>
<dbReference type="STRING" id="406100.SAMN04488052_101853"/>
<evidence type="ECO:0000256" key="3">
    <source>
        <dbReference type="ARBA" id="ARBA00022519"/>
    </source>
</evidence>
<reference evidence="9 10" key="1">
    <citation type="submission" date="2016-10" db="EMBL/GenBank/DDBJ databases">
        <authorList>
            <person name="de Groot N.N."/>
        </authorList>
    </citation>
    <scope>NUCLEOTIDE SEQUENCE [LARGE SCALE GENOMIC DNA]</scope>
    <source>
        <strain evidence="9 10">CGMCC 1.6291</strain>
    </source>
</reference>
<feature type="transmembrane region" description="Helical" evidence="7">
    <location>
        <begin position="76"/>
        <end position="96"/>
    </location>
</feature>
<dbReference type="SUPFAM" id="SSF144091">
    <property type="entry name" value="Rhomboid-like"/>
    <property type="match status" value="1"/>
</dbReference>
<dbReference type="EMBL" id="FOEG01000001">
    <property type="protein sequence ID" value="SEO58920.1"/>
    <property type="molecule type" value="Genomic_DNA"/>
</dbReference>
<name>A0A1H8QX72_9GAMM</name>
<keyword evidence="10" id="KW-1185">Reference proteome</keyword>
<evidence type="ECO:0000313" key="10">
    <source>
        <dbReference type="Proteomes" id="UP000199657"/>
    </source>
</evidence>
<dbReference type="OrthoDB" id="9814037at2"/>
<feature type="domain" description="Peptidase S54 rhomboid" evidence="8">
    <location>
        <begin position="70"/>
        <end position="216"/>
    </location>
</feature>
<evidence type="ECO:0000259" key="8">
    <source>
        <dbReference type="Pfam" id="PF01694"/>
    </source>
</evidence>
<evidence type="ECO:0000256" key="4">
    <source>
        <dbReference type="ARBA" id="ARBA00022692"/>
    </source>
</evidence>
<gene>
    <name evidence="9" type="ORF">SAMN04488052_101853</name>
</gene>
<feature type="transmembrane region" description="Helical" evidence="7">
    <location>
        <begin position="163"/>
        <end position="187"/>
    </location>
</feature>
<evidence type="ECO:0000256" key="5">
    <source>
        <dbReference type="ARBA" id="ARBA00022989"/>
    </source>
</evidence>
<evidence type="ECO:0000256" key="2">
    <source>
        <dbReference type="ARBA" id="ARBA00022475"/>
    </source>
</evidence>
<dbReference type="GO" id="GO:0004252">
    <property type="term" value="F:serine-type endopeptidase activity"/>
    <property type="evidence" value="ECO:0007669"/>
    <property type="project" value="InterPro"/>
</dbReference>
<keyword evidence="6 7" id="KW-0472">Membrane</keyword>
<dbReference type="Gene3D" id="1.20.1540.10">
    <property type="entry name" value="Rhomboid-like"/>
    <property type="match status" value="1"/>
</dbReference>
<keyword evidence="9" id="KW-0378">Hydrolase</keyword>
<feature type="transmembrane region" description="Helical" evidence="7">
    <location>
        <begin position="12"/>
        <end position="32"/>
    </location>
</feature>
<comment type="subcellular location">
    <subcellularLocation>
        <location evidence="1">Membrane</location>
        <topology evidence="1">Multi-pass membrane protein</topology>
    </subcellularLocation>
</comment>
<evidence type="ECO:0000313" key="9">
    <source>
        <dbReference type="EMBL" id="SEO58920.1"/>
    </source>
</evidence>
<dbReference type="FunFam" id="1.20.1540.10:FF:000027">
    <property type="entry name" value="Rhomboid family intramembrane serine protease"/>
    <property type="match status" value="1"/>
</dbReference>
<keyword evidence="3" id="KW-0997">Cell inner membrane</keyword>
<dbReference type="Pfam" id="PF01694">
    <property type="entry name" value="Rhomboid"/>
    <property type="match status" value="1"/>
</dbReference>
<dbReference type="GO" id="GO:0016020">
    <property type="term" value="C:membrane"/>
    <property type="evidence" value="ECO:0007669"/>
    <property type="project" value="UniProtKB-SubCell"/>
</dbReference>
<proteinExistence type="predicted"/>